<proteinExistence type="predicted"/>
<name>A0ABM1TCR9_LIMPO</name>
<feature type="domain" description="CUB" evidence="5">
    <location>
        <begin position="129"/>
        <end position="201"/>
    </location>
</feature>
<dbReference type="SMART" id="SM00042">
    <property type="entry name" value="CUB"/>
    <property type="match status" value="1"/>
</dbReference>
<dbReference type="CDD" id="cd00041">
    <property type="entry name" value="CUB"/>
    <property type="match status" value="1"/>
</dbReference>
<dbReference type="Pfam" id="PF00431">
    <property type="entry name" value="CUB"/>
    <property type="match status" value="1"/>
</dbReference>
<evidence type="ECO:0000256" key="1">
    <source>
        <dbReference type="ARBA" id="ARBA00004613"/>
    </source>
</evidence>
<dbReference type="InterPro" id="IPR000859">
    <property type="entry name" value="CUB_dom"/>
</dbReference>
<evidence type="ECO:0000256" key="4">
    <source>
        <dbReference type="PROSITE-ProRule" id="PRU00059"/>
    </source>
</evidence>
<accession>A0ABM1TCR9</accession>
<comment type="caution">
    <text evidence="4">Lacks conserved residue(s) required for the propagation of feature annotation.</text>
</comment>
<organism evidence="6 7">
    <name type="scientific">Limulus polyphemus</name>
    <name type="common">Atlantic horseshoe crab</name>
    <dbReference type="NCBI Taxonomy" id="6850"/>
    <lineage>
        <taxon>Eukaryota</taxon>
        <taxon>Metazoa</taxon>
        <taxon>Ecdysozoa</taxon>
        <taxon>Arthropoda</taxon>
        <taxon>Chelicerata</taxon>
        <taxon>Merostomata</taxon>
        <taxon>Xiphosura</taxon>
        <taxon>Limulidae</taxon>
        <taxon>Limulus</taxon>
    </lineage>
</organism>
<evidence type="ECO:0000256" key="3">
    <source>
        <dbReference type="ARBA" id="ARBA00023157"/>
    </source>
</evidence>
<evidence type="ECO:0000313" key="7">
    <source>
        <dbReference type="RefSeq" id="XP_022253675.1"/>
    </source>
</evidence>
<dbReference type="InterPro" id="IPR035914">
    <property type="entry name" value="Sperma_CUB_dom_sf"/>
</dbReference>
<dbReference type="Gene3D" id="2.60.120.290">
    <property type="entry name" value="Spermadhesin, CUB domain"/>
    <property type="match status" value="1"/>
</dbReference>
<protein>
    <submittedName>
        <fullName evidence="7">Protein SpAN-like</fullName>
    </submittedName>
</protein>
<dbReference type="PANTHER" id="PTHR24255:SF27">
    <property type="entry name" value="HAPTOGLOBIN-RELATED PROTEIN"/>
    <property type="match status" value="1"/>
</dbReference>
<dbReference type="PROSITE" id="PS01180">
    <property type="entry name" value="CUB"/>
    <property type="match status" value="1"/>
</dbReference>
<dbReference type="RefSeq" id="XP_022253675.1">
    <property type="nucleotide sequence ID" value="XM_022397967.1"/>
</dbReference>
<reference evidence="7" key="1">
    <citation type="submission" date="2025-08" db="UniProtKB">
        <authorList>
            <consortium name="RefSeq"/>
        </authorList>
    </citation>
    <scope>IDENTIFICATION</scope>
    <source>
        <tissue evidence="7">Muscle</tissue>
    </source>
</reference>
<evidence type="ECO:0000259" key="5">
    <source>
        <dbReference type="PROSITE" id="PS01180"/>
    </source>
</evidence>
<dbReference type="PANTHER" id="PTHR24255">
    <property type="entry name" value="COMPLEMENT COMPONENT 1, S SUBCOMPONENT-RELATED"/>
    <property type="match status" value="1"/>
</dbReference>
<keyword evidence="2" id="KW-0964">Secreted</keyword>
<dbReference type="Proteomes" id="UP000694941">
    <property type="component" value="Unplaced"/>
</dbReference>
<evidence type="ECO:0000256" key="2">
    <source>
        <dbReference type="ARBA" id="ARBA00022525"/>
    </source>
</evidence>
<dbReference type="SUPFAM" id="SSF49854">
    <property type="entry name" value="Spermadhesin, CUB domain"/>
    <property type="match status" value="1"/>
</dbReference>
<sequence>MNELYHQSEIWVLSLDVYNFPLTEKDFCMYFQTSEFGTDKGFELFIRQVTNCNARTPLTSGSTSVITTTTTTVRPTTSVNPTTAFKGLITKTTPEQLKITDAITTTSEGLTTTTTPKMHTTTPRDHLICYYYLQDQAGNVSSPLYPRNYSNYLDCTYLFTRNNDRDICRLELKIFDFDLQDSVGCFRDYFEVGGKRYCGNYSHKIIGNRYSSGSFTLLLSVKLEYVRKYELELVDSD</sequence>
<gene>
    <name evidence="7" type="primary">LOC111088290</name>
</gene>
<dbReference type="GeneID" id="111088290"/>
<evidence type="ECO:0000313" key="6">
    <source>
        <dbReference type="Proteomes" id="UP000694941"/>
    </source>
</evidence>
<keyword evidence="6" id="KW-1185">Reference proteome</keyword>
<comment type="subcellular location">
    <subcellularLocation>
        <location evidence="1">Secreted</location>
    </subcellularLocation>
</comment>
<keyword evidence="3" id="KW-1015">Disulfide bond</keyword>